<accession>U4LE99</accession>
<dbReference type="EMBL" id="HF935778">
    <property type="protein sequence ID" value="CCX13085.1"/>
    <property type="molecule type" value="Genomic_DNA"/>
</dbReference>
<sequence length="123" mass="13525">MRTSRFALRIFFGFHLAKNYTFPPQLPQLPQPFNTTTHTMAKRSARSKQSKTFATKVSKASKSKATKIKNGLLAENIDAILVNEGLLPGKAQNDKLSKAMSNVKATDDKSKAVDDLMDQLGGL</sequence>
<dbReference type="Proteomes" id="UP000018144">
    <property type="component" value="Unassembled WGS sequence"/>
</dbReference>
<evidence type="ECO:0000313" key="1">
    <source>
        <dbReference type="EMBL" id="CCX13085.1"/>
    </source>
</evidence>
<dbReference type="AlphaFoldDB" id="U4LE99"/>
<gene>
    <name evidence="1" type="ORF">PCON_12678</name>
</gene>
<keyword evidence="2" id="KW-1185">Reference proteome</keyword>
<name>U4LE99_PYROM</name>
<evidence type="ECO:0000313" key="2">
    <source>
        <dbReference type="Proteomes" id="UP000018144"/>
    </source>
</evidence>
<organism evidence="1 2">
    <name type="scientific">Pyronema omphalodes (strain CBS 100304)</name>
    <name type="common">Pyronema confluens</name>
    <dbReference type="NCBI Taxonomy" id="1076935"/>
    <lineage>
        <taxon>Eukaryota</taxon>
        <taxon>Fungi</taxon>
        <taxon>Dikarya</taxon>
        <taxon>Ascomycota</taxon>
        <taxon>Pezizomycotina</taxon>
        <taxon>Pezizomycetes</taxon>
        <taxon>Pezizales</taxon>
        <taxon>Pyronemataceae</taxon>
        <taxon>Pyronema</taxon>
    </lineage>
</organism>
<proteinExistence type="predicted"/>
<reference evidence="1 2" key="1">
    <citation type="journal article" date="2013" name="PLoS Genet.">
        <title>The genome and development-dependent transcriptomes of Pyronema confluens: a window into fungal evolution.</title>
        <authorList>
            <person name="Traeger S."/>
            <person name="Altegoer F."/>
            <person name="Freitag M."/>
            <person name="Gabaldon T."/>
            <person name="Kempken F."/>
            <person name="Kumar A."/>
            <person name="Marcet-Houben M."/>
            <person name="Poggeler S."/>
            <person name="Stajich J.E."/>
            <person name="Nowrousian M."/>
        </authorList>
    </citation>
    <scope>NUCLEOTIDE SEQUENCE [LARGE SCALE GENOMIC DNA]</scope>
    <source>
        <strain evidence="2">CBS 100304</strain>
        <tissue evidence="1">Vegetative mycelium</tissue>
    </source>
</reference>
<protein>
    <submittedName>
        <fullName evidence="1">Uncharacterized protein</fullName>
    </submittedName>
</protein>
<dbReference type="OrthoDB" id="10294933at2759"/>